<evidence type="ECO:0000313" key="8">
    <source>
        <dbReference type="Proteomes" id="UP000826271"/>
    </source>
</evidence>
<keyword evidence="3" id="KW-0238">DNA-binding</keyword>
<comment type="subcellular location">
    <subcellularLocation>
        <location evidence="1">Nucleus</location>
    </subcellularLocation>
</comment>
<dbReference type="InterPro" id="IPR003657">
    <property type="entry name" value="WRKY_dom"/>
</dbReference>
<feature type="domain" description="WRKY" evidence="6">
    <location>
        <begin position="99"/>
        <end position="128"/>
    </location>
</feature>
<keyword evidence="2" id="KW-0805">Transcription regulation</keyword>
<evidence type="ECO:0000259" key="6">
    <source>
        <dbReference type="PROSITE" id="PS50811"/>
    </source>
</evidence>
<name>A0AAV6X792_9LAMI</name>
<evidence type="ECO:0000313" key="7">
    <source>
        <dbReference type="EMBL" id="KAG8375023.1"/>
    </source>
</evidence>
<organism evidence="7 8">
    <name type="scientific">Buddleja alternifolia</name>
    <dbReference type="NCBI Taxonomy" id="168488"/>
    <lineage>
        <taxon>Eukaryota</taxon>
        <taxon>Viridiplantae</taxon>
        <taxon>Streptophyta</taxon>
        <taxon>Embryophyta</taxon>
        <taxon>Tracheophyta</taxon>
        <taxon>Spermatophyta</taxon>
        <taxon>Magnoliopsida</taxon>
        <taxon>eudicotyledons</taxon>
        <taxon>Gunneridae</taxon>
        <taxon>Pentapetalae</taxon>
        <taxon>asterids</taxon>
        <taxon>lamiids</taxon>
        <taxon>Lamiales</taxon>
        <taxon>Scrophulariaceae</taxon>
        <taxon>Buddlejeae</taxon>
        <taxon>Buddleja</taxon>
    </lineage>
</organism>
<dbReference type="Pfam" id="PF03106">
    <property type="entry name" value="WRKY"/>
    <property type="match status" value="1"/>
</dbReference>
<evidence type="ECO:0000256" key="3">
    <source>
        <dbReference type="ARBA" id="ARBA00023125"/>
    </source>
</evidence>
<dbReference type="InterPro" id="IPR044810">
    <property type="entry name" value="WRKY_plant"/>
</dbReference>
<sequence>MENENLPYFFVPSSFPLSASSNNSHSILEQPMQNPHQFPSSDQIDLDYSLFSAGSIMEQNPISPVSRNTTEVENVSRHKMKCGKKKKYIPPRVAFHTRSAEDILDDGYKWRKYGQKSVKNSLHPRYNV</sequence>
<evidence type="ECO:0000256" key="2">
    <source>
        <dbReference type="ARBA" id="ARBA00023015"/>
    </source>
</evidence>
<dbReference type="Gene3D" id="2.20.25.80">
    <property type="entry name" value="WRKY domain"/>
    <property type="match status" value="1"/>
</dbReference>
<comment type="caution">
    <text evidence="7">The sequence shown here is derived from an EMBL/GenBank/DDBJ whole genome shotgun (WGS) entry which is preliminary data.</text>
</comment>
<dbReference type="SUPFAM" id="SSF118290">
    <property type="entry name" value="WRKY DNA-binding domain"/>
    <property type="match status" value="1"/>
</dbReference>
<dbReference type="GO" id="GO:0003700">
    <property type="term" value="F:DNA-binding transcription factor activity"/>
    <property type="evidence" value="ECO:0007669"/>
    <property type="project" value="InterPro"/>
</dbReference>
<evidence type="ECO:0000256" key="4">
    <source>
        <dbReference type="ARBA" id="ARBA00023163"/>
    </source>
</evidence>
<dbReference type="SMART" id="SM00774">
    <property type="entry name" value="WRKY"/>
    <property type="match status" value="1"/>
</dbReference>
<evidence type="ECO:0000256" key="1">
    <source>
        <dbReference type="ARBA" id="ARBA00004123"/>
    </source>
</evidence>
<dbReference type="PANTHER" id="PTHR31221:SF111">
    <property type="entry name" value="WRKY TRANSCRIPTION FACTOR 43-RELATED"/>
    <property type="match status" value="1"/>
</dbReference>
<keyword evidence="5" id="KW-0539">Nucleus</keyword>
<dbReference type="InterPro" id="IPR036576">
    <property type="entry name" value="WRKY_dom_sf"/>
</dbReference>
<dbReference type="GO" id="GO:0005634">
    <property type="term" value="C:nucleus"/>
    <property type="evidence" value="ECO:0007669"/>
    <property type="project" value="UniProtKB-SubCell"/>
</dbReference>
<dbReference type="PANTHER" id="PTHR31221">
    <property type="entry name" value="WRKY TRANSCRIPTION FACTOR PROTEIN 1-RELATED"/>
    <property type="match status" value="1"/>
</dbReference>
<reference evidence="7" key="1">
    <citation type="submission" date="2019-10" db="EMBL/GenBank/DDBJ databases">
        <authorList>
            <person name="Zhang R."/>
            <person name="Pan Y."/>
            <person name="Wang J."/>
            <person name="Ma R."/>
            <person name="Yu S."/>
        </authorList>
    </citation>
    <scope>NUCLEOTIDE SEQUENCE</scope>
    <source>
        <strain evidence="7">LA-IB0</strain>
        <tissue evidence="7">Leaf</tissue>
    </source>
</reference>
<dbReference type="EMBL" id="WHWC01000010">
    <property type="protein sequence ID" value="KAG8375023.1"/>
    <property type="molecule type" value="Genomic_DNA"/>
</dbReference>
<dbReference type="PROSITE" id="PS50811">
    <property type="entry name" value="WRKY"/>
    <property type="match status" value="1"/>
</dbReference>
<keyword evidence="8" id="KW-1185">Reference proteome</keyword>
<dbReference type="GO" id="GO:0043565">
    <property type="term" value="F:sequence-specific DNA binding"/>
    <property type="evidence" value="ECO:0007669"/>
    <property type="project" value="InterPro"/>
</dbReference>
<dbReference type="AlphaFoldDB" id="A0AAV6X792"/>
<keyword evidence="4" id="KW-0804">Transcription</keyword>
<dbReference type="Proteomes" id="UP000826271">
    <property type="component" value="Unassembled WGS sequence"/>
</dbReference>
<gene>
    <name evidence="7" type="ORF">BUALT_Bualt10G0056400</name>
</gene>
<evidence type="ECO:0000256" key="5">
    <source>
        <dbReference type="ARBA" id="ARBA00023242"/>
    </source>
</evidence>
<protein>
    <recommendedName>
        <fullName evidence="6">WRKY domain-containing protein</fullName>
    </recommendedName>
</protein>
<proteinExistence type="predicted"/>
<accession>A0AAV6X792</accession>